<feature type="compositionally biased region" description="Polar residues" evidence="1">
    <location>
        <begin position="249"/>
        <end position="266"/>
    </location>
</feature>
<evidence type="ECO:0008006" key="4">
    <source>
        <dbReference type="Google" id="ProtNLM"/>
    </source>
</evidence>
<feature type="compositionally biased region" description="Polar residues" evidence="1">
    <location>
        <begin position="154"/>
        <end position="169"/>
    </location>
</feature>
<organism evidence="2 3">
    <name type="scientific">Catenulispora pinistramenti</name>
    <dbReference type="NCBI Taxonomy" id="2705254"/>
    <lineage>
        <taxon>Bacteria</taxon>
        <taxon>Bacillati</taxon>
        <taxon>Actinomycetota</taxon>
        <taxon>Actinomycetes</taxon>
        <taxon>Catenulisporales</taxon>
        <taxon>Catenulisporaceae</taxon>
        <taxon>Catenulispora</taxon>
    </lineage>
</organism>
<evidence type="ECO:0000313" key="2">
    <source>
        <dbReference type="EMBL" id="MBS2554179.1"/>
    </source>
</evidence>
<feature type="region of interest" description="Disordered" evidence="1">
    <location>
        <begin position="199"/>
        <end position="272"/>
    </location>
</feature>
<dbReference type="EMBL" id="JAAFYZ010000330">
    <property type="protein sequence ID" value="MBS2554179.1"/>
    <property type="molecule type" value="Genomic_DNA"/>
</dbReference>
<feature type="compositionally biased region" description="Polar residues" evidence="1">
    <location>
        <begin position="129"/>
        <end position="145"/>
    </location>
</feature>
<accession>A0ABS5L7L8</accession>
<evidence type="ECO:0000313" key="3">
    <source>
        <dbReference type="Proteomes" id="UP000730482"/>
    </source>
</evidence>
<reference evidence="2 3" key="1">
    <citation type="submission" date="2020-02" db="EMBL/GenBank/DDBJ databases">
        <title>Acidophilic actinobacteria isolated from forest soil.</title>
        <authorList>
            <person name="Golinska P."/>
        </authorList>
    </citation>
    <scope>NUCLEOTIDE SEQUENCE [LARGE SCALE GENOMIC DNA]</scope>
    <source>
        <strain evidence="2 3">NL8</strain>
    </source>
</reference>
<feature type="compositionally biased region" description="Low complexity" evidence="1">
    <location>
        <begin position="209"/>
        <end position="231"/>
    </location>
</feature>
<protein>
    <recommendedName>
        <fullName evidence="4">WXG100 family type VII secretion target</fullName>
    </recommendedName>
</protein>
<sequence length="272" mass="27480">MSEPSPEQSFTIHLKSLTDFADEFTTQIQSLQAPMDHLATMSGTPPQYGAFHEAWTLGAGEQAAIEEMYTLLGQVKQAIAFAGDVTGTVADGYRNADESIAYALGGSPGSVYGGGSSGGDPWSGGQDNIPDQQSGPFGDPNQNDPGTVYGTPVSDPTNSGPWVPNQDTGSFAADPVTAVTAIPLAGALLGGALLGGVAKSKSNKQPPNTSVTVTVDSSADTSAAGSGALPLWTPPPDPGPITAMPVTAPQPQFPGQDSSWNATFPGSGQGGS</sequence>
<feature type="compositionally biased region" description="Gly residues" evidence="1">
    <location>
        <begin position="112"/>
        <end position="122"/>
    </location>
</feature>
<evidence type="ECO:0000256" key="1">
    <source>
        <dbReference type="SAM" id="MobiDB-lite"/>
    </source>
</evidence>
<comment type="caution">
    <text evidence="2">The sequence shown here is derived from an EMBL/GenBank/DDBJ whole genome shotgun (WGS) entry which is preliminary data.</text>
</comment>
<keyword evidence="3" id="KW-1185">Reference proteome</keyword>
<dbReference type="RefSeq" id="WP_212021397.1">
    <property type="nucleotide sequence ID" value="NZ_JAAFYZ010000330.1"/>
</dbReference>
<feature type="region of interest" description="Disordered" evidence="1">
    <location>
        <begin position="112"/>
        <end position="169"/>
    </location>
</feature>
<dbReference type="Proteomes" id="UP000730482">
    <property type="component" value="Unassembled WGS sequence"/>
</dbReference>
<proteinExistence type="predicted"/>
<gene>
    <name evidence="2" type="ORF">KGQ19_45730</name>
</gene>
<name>A0ABS5L7L8_9ACTN</name>